<reference evidence="2 3" key="2">
    <citation type="submission" date="2018-06" db="EMBL/GenBank/DDBJ databases">
        <title>Metagenomic assembly of (sub)arctic Cyanobacteria and their associated microbiome from non-axenic cultures.</title>
        <authorList>
            <person name="Baurain D."/>
        </authorList>
    </citation>
    <scope>NUCLEOTIDE SEQUENCE [LARGE SCALE GENOMIC DNA]</scope>
    <source>
        <strain evidence="2">ULC027bin1</strain>
    </source>
</reference>
<dbReference type="AlphaFoldDB" id="A0A2W4XJE1"/>
<name>A0A2W4XJE1_9CYAN</name>
<reference evidence="3" key="1">
    <citation type="submission" date="2018-04" db="EMBL/GenBank/DDBJ databases">
        <authorList>
            <person name="Cornet L."/>
        </authorList>
    </citation>
    <scope>NUCLEOTIDE SEQUENCE [LARGE SCALE GENOMIC DNA]</scope>
</reference>
<dbReference type="InterPro" id="IPR009492">
    <property type="entry name" value="TniQ"/>
</dbReference>
<gene>
    <name evidence="2" type="ORF">DCF15_07175</name>
</gene>
<protein>
    <recommendedName>
        <fullName evidence="1">TniQ domain-containing protein</fullName>
    </recommendedName>
</protein>
<evidence type="ECO:0000313" key="2">
    <source>
        <dbReference type="EMBL" id="PZO57436.1"/>
    </source>
</evidence>
<organism evidence="2 3">
    <name type="scientific">Phormidesmis priestleyi</name>
    <dbReference type="NCBI Taxonomy" id="268141"/>
    <lineage>
        <taxon>Bacteria</taxon>
        <taxon>Bacillati</taxon>
        <taxon>Cyanobacteriota</taxon>
        <taxon>Cyanophyceae</taxon>
        <taxon>Leptolyngbyales</taxon>
        <taxon>Leptolyngbyaceae</taxon>
        <taxon>Phormidesmis</taxon>
    </lineage>
</organism>
<evidence type="ECO:0000259" key="1">
    <source>
        <dbReference type="Pfam" id="PF06527"/>
    </source>
</evidence>
<accession>A0A2W4XJE1</accession>
<proteinExistence type="predicted"/>
<dbReference type="Proteomes" id="UP000249794">
    <property type="component" value="Unassembled WGS sequence"/>
</dbReference>
<sequence>MFSRHQVDSSAEPSLQPWLFQVEPYPDESFGHFLGRFRRANHLSSAHLSAMLKQRPYAVSYWESPSRRRQPEPSALQHLSQLSGVEAARFSLMRSPPGITLHWPTRLCACCYAEAPYHRLVWQVAAQSRCEVHHQRLLEACPRCKSVFRLPSHWQRGACDRCHLPFQEMGAY</sequence>
<evidence type="ECO:0000313" key="3">
    <source>
        <dbReference type="Proteomes" id="UP000249794"/>
    </source>
</evidence>
<dbReference type="Pfam" id="PF06527">
    <property type="entry name" value="TniQ"/>
    <property type="match status" value="1"/>
</dbReference>
<comment type="caution">
    <text evidence="2">The sequence shown here is derived from an EMBL/GenBank/DDBJ whole genome shotgun (WGS) entry which is preliminary data.</text>
</comment>
<feature type="domain" description="TniQ" evidence="1">
    <location>
        <begin position="20"/>
        <end position="137"/>
    </location>
</feature>
<dbReference type="EMBL" id="QBMP01000052">
    <property type="protein sequence ID" value="PZO57436.1"/>
    <property type="molecule type" value="Genomic_DNA"/>
</dbReference>